<reference evidence="2" key="1">
    <citation type="submission" date="2018-05" db="EMBL/GenBank/DDBJ databases">
        <title>Draft genome of Mucuna pruriens seed.</title>
        <authorList>
            <person name="Nnadi N.E."/>
            <person name="Vos R."/>
            <person name="Hasami M.H."/>
            <person name="Devisetty U.K."/>
            <person name="Aguiy J.C."/>
        </authorList>
    </citation>
    <scope>NUCLEOTIDE SEQUENCE [LARGE SCALE GENOMIC DNA]</scope>
    <source>
        <strain evidence="2">JCA_2017</strain>
    </source>
</reference>
<accession>A0A371HMU3</accession>
<gene>
    <name evidence="2" type="ORF">CR513_12210</name>
</gene>
<keyword evidence="3" id="KW-1185">Reference proteome</keyword>
<dbReference type="EMBL" id="QJKJ01002147">
    <property type="protein sequence ID" value="RDY04121.1"/>
    <property type="molecule type" value="Genomic_DNA"/>
</dbReference>
<dbReference type="AlphaFoldDB" id="A0A371HMU3"/>
<evidence type="ECO:0000313" key="2">
    <source>
        <dbReference type="EMBL" id="RDY04121.1"/>
    </source>
</evidence>
<organism evidence="2 3">
    <name type="scientific">Mucuna pruriens</name>
    <name type="common">Velvet bean</name>
    <name type="synonym">Dolichos pruriens</name>
    <dbReference type="NCBI Taxonomy" id="157652"/>
    <lineage>
        <taxon>Eukaryota</taxon>
        <taxon>Viridiplantae</taxon>
        <taxon>Streptophyta</taxon>
        <taxon>Embryophyta</taxon>
        <taxon>Tracheophyta</taxon>
        <taxon>Spermatophyta</taxon>
        <taxon>Magnoliopsida</taxon>
        <taxon>eudicotyledons</taxon>
        <taxon>Gunneridae</taxon>
        <taxon>Pentapetalae</taxon>
        <taxon>rosids</taxon>
        <taxon>fabids</taxon>
        <taxon>Fabales</taxon>
        <taxon>Fabaceae</taxon>
        <taxon>Papilionoideae</taxon>
        <taxon>50 kb inversion clade</taxon>
        <taxon>NPAAA clade</taxon>
        <taxon>indigoferoid/millettioid clade</taxon>
        <taxon>Phaseoleae</taxon>
        <taxon>Mucuna</taxon>
    </lineage>
</organism>
<evidence type="ECO:0000259" key="1">
    <source>
        <dbReference type="Pfam" id="PF22936"/>
    </source>
</evidence>
<feature type="non-terminal residue" evidence="2">
    <location>
        <position position="1"/>
    </location>
</feature>
<protein>
    <recommendedName>
        <fullName evidence="1">Retrovirus-related Pol polyprotein from transposon TNT 1-94-like beta-barrel domain-containing protein</fullName>
    </recommendedName>
</protein>
<dbReference type="InterPro" id="IPR054722">
    <property type="entry name" value="PolX-like_BBD"/>
</dbReference>
<evidence type="ECO:0000313" key="3">
    <source>
        <dbReference type="Proteomes" id="UP000257109"/>
    </source>
</evidence>
<comment type="caution">
    <text evidence="2">The sequence shown here is derived from an EMBL/GenBank/DDBJ whole genome shotgun (WGS) entry which is preliminary data.</text>
</comment>
<sequence length="71" mass="8598">MKEEVWFLDFGCSNHMIENKEWFSKLDENFSQPIKLGNNTRMESFKKKAWLLIRHGKCKLRLEQPIQNLNE</sequence>
<name>A0A371HMU3_MUCPR</name>
<dbReference type="Proteomes" id="UP000257109">
    <property type="component" value="Unassembled WGS sequence"/>
</dbReference>
<dbReference type="Pfam" id="PF22936">
    <property type="entry name" value="Pol_BBD"/>
    <property type="match status" value="1"/>
</dbReference>
<dbReference type="OrthoDB" id="2015125at2759"/>
<proteinExistence type="predicted"/>
<feature type="domain" description="Retrovirus-related Pol polyprotein from transposon TNT 1-94-like beta-barrel" evidence="1">
    <location>
        <begin position="6"/>
        <end position="46"/>
    </location>
</feature>